<dbReference type="PANTHER" id="PTHR43004">
    <property type="entry name" value="TRK SYSTEM POTASSIUM UPTAKE PROTEIN"/>
    <property type="match status" value="1"/>
</dbReference>
<keyword evidence="5" id="KW-1133">Transmembrane helix</keyword>
<keyword evidence="4" id="KW-0560">Oxidoreductase</keyword>
<dbReference type="EMBL" id="CAJPDQ010000009">
    <property type="protein sequence ID" value="CAF9914293.1"/>
    <property type="molecule type" value="Genomic_DNA"/>
</dbReference>
<sequence>MEEPQVLICGAGPVGLVLALWLQRFQVPFRIIDKAPAPGLASRALIVQSRILEHYRQLGIVDRIIAAGNKFGALYLTGNGRVKGKLILDDAGRDCSKYPYSFVLPQDIHEKILEEILMEQGVKIERNVELMNVTQSPENVQVTMKNLQNDTQETIAVEYLAGCDGARSFVRKAAGIRMEGGTYGKRFYVADVHIDPSTPMLVPPESANMNLSPSDFCMLIPFEDRGNCRMVGYVPEQLADKKDVTFEDIEQRASKVTRLKYNGAAWFSTYNLHHRVASHFRTGRIFLCGDACHLHSPTGGQGMNAGIVDATNLAWKLASVLINSAPASILDTYEPERQAFAKLLVSTTDMIFSWISGSTMIGWFFRSVILSYVVPFMMKFAVMRKNMFLMVSQLKVAYPQSSLSRNVLNMTKGKALAGDRLPWIDGDDKLPDNHDSLAICSWQVHVYGDVKRDFVKSLQEQGLPLNVYPWSPRTKLAGLIEDAVYLLRPDGHIGCISSQIDAPALWQYARDSGATRIQSSRDREMPR</sequence>
<keyword evidence="2" id="KW-0285">Flavoprotein</keyword>
<dbReference type="PRINTS" id="PR00420">
    <property type="entry name" value="RNGMNOXGNASE"/>
</dbReference>
<accession>A0A8H3F207</accession>
<evidence type="ECO:0000313" key="7">
    <source>
        <dbReference type="EMBL" id="CAF9914293.1"/>
    </source>
</evidence>
<dbReference type="Gene3D" id="3.50.50.60">
    <property type="entry name" value="FAD/NAD(P)-binding domain"/>
    <property type="match status" value="1"/>
</dbReference>
<evidence type="ECO:0000256" key="1">
    <source>
        <dbReference type="ARBA" id="ARBA00001974"/>
    </source>
</evidence>
<name>A0A8H3F207_9LECA</name>
<dbReference type="OrthoDB" id="10016252at2759"/>
<evidence type="ECO:0000313" key="8">
    <source>
        <dbReference type="Proteomes" id="UP000664169"/>
    </source>
</evidence>
<dbReference type="InterPro" id="IPR002938">
    <property type="entry name" value="FAD-bd"/>
</dbReference>
<evidence type="ECO:0000259" key="6">
    <source>
        <dbReference type="Pfam" id="PF01494"/>
    </source>
</evidence>
<dbReference type="GO" id="GO:0071949">
    <property type="term" value="F:FAD binding"/>
    <property type="evidence" value="ECO:0007669"/>
    <property type="project" value="InterPro"/>
</dbReference>
<dbReference type="PANTHER" id="PTHR43004:SF19">
    <property type="entry name" value="BINDING MONOOXYGENASE, PUTATIVE (JCVI)-RELATED"/>
    <property type="match status" value="1"/>
</dbReference>
<keyword evidence="5" id="KW-0812">Transmembrane</keyword>
<dbReference type="Proteomes" id="UP000664169">
    <property type="component" value="Unassembled WGS sequence"/>
</dbReference>
<evidence type="ECO:0000256" key="2">
    <source>
        <dbReference type="ARBA" id="ARBA00022630"/>
    </source>
</evidence>
<dbReference type="AlphaFoldDB" id="A0A8H3F207"/>
<comment type="cofactor">
    <cofactor evidence="1">
        <name>FAD</name>
        <dbReference type="ChEBI" id="CHEBI:57692"/>
    </cofactor>
</comment>
<feature type="domain" description="FAD-binding" evidence="6">
    <location>
        <begin position="5"/>
        <end position="346"/>
    </location>
</feature>
<comment type="caution">
    <text evidence="7">The sequence shown here is derived from an EMBL/GenBank/DDBJ whole genome shotgun (WGS) entry which is preliminary data.</text>
</comment>
<dbReference type="Pfam" id="PF01494">
    <property type="entry name" value="FAD_binding_3"/>
    <property type="match status" value="1"/>
</dbReference>
<keyword evidence="5" id="KW-0472">Membrane</keyword>
<gene>
    <name evidence="7" type="ORF">GOMPHAMPRED_008123</name>
</gene>
<dbReference type="InterPro" id="IPR036188">
    <property type="entry name" value="FAD/NAD-bd_sf"/>
</dbReference>
<keyword evidence="3" id="KW-0274">FAD</keyword>
<feature type="transmembrane region" description="Helical" evidence="5">
    <location>
        <begin position="363"/>
        <end position="382"/>
    </location>
</feature>
<dbReference type="SUPFAM" id="SSF51905">
    <property type="entry name" value="FAD/NAD(P)-binding domain"/>
    <property type="match status" value="1"/>
</dbReference>
<evidence type="ECO:0000256" key="3">
    <source>
        <dbReference type="ARBA" id="ARBA00022827"/>
    </source>
</evidence>
<dbReference type="Gene3D" id="3.30.70.2450">
    <property type="match status" value="1"/>
</dbReference>
<proteinExistence type="predicted"/>
<organism evidence="7 8">
    <name type="scientific">Gomphillus americanus</name>
    <dbReference type="NCBI Taxonomy" id="1940652"/>
    <lineage>
        <taxon>Eukaryota</taxon>
        <taxon>Fungi</taxon>
        <taxon>Dikarya</taxon>
        <taxon>Ascomycota</taxon>
        <taxon>Pezizomycotina</taxon>
        <taxon>Lecanoromycetes</taxon>
        <taxon>OSLEUM clade</taxon>
        <taxon>Ostropomycetidae</taxon>
        <taxon>Ostropales</taxon>
        <taxon>Graphidaceae</taxon>
        <taxon>Gomphilloideae</taxon>
        <taxon>Gomphillus</taxon>
    </lineage>
</organism>
<evidence type="ECO:0000256" key="5">
    <source>
        <dbReference type="SAM" id="Phobius"/>
    </source>
</evidence>
<dbReference type="GO" id="GO:0016709">
    <property type="term" value="F:oxidoreductase activity, acting on paired donors, with incorporation or reduction of molecular oxygen, NAD(P)H as one donor, and incorporation of one atom of oxygen"/>
    <property type="evidence" value="ECO:0007669"/>
    <property type="project" value="UniProtKB-ARBA"/>
</dbReference>
<keyword evidence="8" id="KW-1185">Reference proteome</keyword>
<protein>
    <recommendedName>
        <fullName evidence="6">FAD-binding domain-containing protein</fullName>
    </recommendedName>
</protein>
<evidence type="ECO:0000256" key="4">
    <source>
        <dbReference type="ARBA" id="ARBA00023002"/>
    </source>
</evidence>
<dbReference type="InterPro" id="IPR050641">
    <property type="entry name" value="RIFMO-like"/>
</dbReference>
<reference evidence="7" key="1">
    <citation type="submission" date="2021-03" db="EMBL/GenBank/DDBJ databases">
        <authorList>
            <person name="Tagirdzhanova G."/>
        </authorList>
    </citation>
    <scope>NUCLEOTIDE SEQUENCE</scope>
</reference>